<comment type="subunit">
    <text evidence="3">Part of the 50S ribosomal subunit.</text>
</comment>
<evidence type="ECO:0000313" key="8">
    <source>
        <dbReference type="Proteomes" id="UP000664265"/>
    </source>
</evidence>
<evidence type="ECO:0000259" key="6">
    <source>
        <dbReference type="Pfam" id="PF00347"/>
    </source>
</evidence>
<evidence type="ECO:0000313" key="7">
    <source>
        <dbReference type="EMBL" id="MBO1362492.1"/>
    </source>
</evidence>
<dbReference type="PANTHER" id="PTHR11655">
    <property type="entry name" value="60S/50S RIBOSOMAL PROTEIN L6/L9"/>
    <property type="match status" value="1"/>
</dbReference>
<dbReference type="RefSeq" id="WP_107581725.1">
    <property type="nucleotide sequence ID" value="NZ_JAERMS010000003.1"/>
</dbReference>
<feature type="domain" description="Large ribosomal subunit protein uL6 alpha-beta" evidence="6">
    <location>
        <begin position="11"/>
        <end position="88"/>
    </location>
</feature>
<dbReference type="InterPro" id="IPR002358">
    <property type="entry name" value="Ribosomal_uL6_CS"/>
</dbReference>
<dbReference type="InterPro" id="IPR000702">
    <property type="entry name" value="Ribosomal_uL6-like"/>
</dbReference>
<dbReference type="Pfam" id="PF00347">
    <property type="entry name" value="Ribosomal_L6"/>
    <property type="match status" value="2"/>
</dbReference>
<protein>
    <recommendedName>
        <fullName evidence="3">Large ribosomal subunit protein uL6</fullName>
    </recommendedName>
</protein>
<dbReference type="InterPro" id="IPR019906">
    <property type="entry name" value="Ribosomal_uL6_bac-type"/>
</dbReference>
<comment type="caution">
    <text evidence="7">The sequence shown here is derived from an EMBL/GenBank/DDBJ whole genome shotgun (WGS) entry which is preliminary data.</text>
</comment>
<keyword evidence="3 5" id="KW-0694">RNA-binding</keyword>
<dbReference type="InterPro" id="IPR036789">
    <property type="entry name" value="Ribosomal_uL6-like_a/b-dom_sf"/>
</dbReference>
<dbReference type="EMBL" id="JAERMS010000003">
    <property type="protein sequence ID" value="MBO1362492.1"/>
    <property type="molecule type" value="Genomic_DNA"/>
</dbReference>
<organism evidence="7 8">
    <name type="scientific">Prevotella illustrans</name>
    <dbReference type="NCBI Taxonomy" id="2800387"/>
    <lineage>
        <taxon>Bacteria</taxon>
        <taxon>Pseudomonadati</taxon>
        <taxon>Bacteroidota</taxon>
        <taxon>Bacteroidia</taxon>
        <taxon>Bacteroidales</taxon>
        <taxon>Prevotellaceae</taxon>
        <taxon>Prevotella</taxon>
    </lineage>
</organism>
<evidence type="ECO:0000256" key="5">
    <source>
        <dbReference type="RuleBase" id="RU003870"/>
    </source>
</evidence>
<dbReference type="InterPro" id="IPR020040">
    <property type="entry name" value="Ribosomal_uL6_a/b-dom"/>
</dbReference>
<gene>
    <name evidence="3 7" type="primary">rplF</name>
    <name evidence="7" type="ORF">JHU38_01610</name>
</gene>
<evidence type="ECO:0000256" key="1">
    <source>
        <dbReference type="ARBA" id="ARBA00022980"/>
    </source>
</evidence>
<evidence type="ECO:0000256" key="4">
    <source>
        <dbReference type="RuleBase" id="RU003869"/>
    </source>
</evidence>
<reference evidence="7 8" key="1">
    <citation type="submission" date="2021-01" db="EMBL/GenBank/DDBJ databases">
        <title>Prevotella A2931 sp. nov.</title>
        <authorList>
            <person name="Buhl M."/>
            <person name="Oberhettinger P."/>
        </authorList>
    </citation>
    <scope>NUCLEOTIDE SEQUENCE [LARGE SCALE GENOMIC DNA]</scope>
    <source>
        <strain evidence="7 8">A2931</strain>
    </source>
</reference>
<proteinExistence type="inferred from homology"/>
<dbReference type="PANTHER" id="PTHR11655:SF14">
    <property type="entry name" value="LARGE RIBOSOMAL SUBUNIT PROTEIN UL6M"/>
    <property type="match status" value="1"/>
</dbReference>
<keyword evidence="2 3" id="KW-0687">Ribonucleoprotein</keyword>
<dbReference type="NCBIfam" id="TIGR03654">
    <property type="entry name" value="L6_bact"/>
    <property type="match status" value="1"/>
</dbReference>
<evidence type="ECO:0000256" key="2">
    <source>
        <dbReference type="ARBA" id="ARBA00023274"/>
    </source>
</evidence>
<dbReference type="Proteomes" id="UP000664265">
    <property type="component" value="Unassembled WGS sequence"/>
</dbReference>
<keyword evidence="8" id="KW-1185">Reference proteome</keyword>
<dbReference type="Gene3D" id="3.90.930.12">
    <property type="entry name" value="Ribosomal protein L6, alpha-beta domain"/>
    <property type="match status" value="2"/>
</dbReference>
<feature type="domain" description="Large ribosomal subunit protein uL6 alpha-beta" evidence="6">
    <location>
        <begin position="96"/>
        <end position="173"/>
    </location>
</feature>
<dbReference type="PRINTS" id="PR00059">
    <property type="entry name" value="RIBOSOMALL6"/>
</dbReference>
<dbReference type="SUPFAM" id="SSF56053">
    <property type="entry name" value="Ribosomal protein L6"/>
    <property type="match status" value="2"/>
</dbReference>
<comment type="similarity">
    <text evidence="3 4">Belongs to the universal ribosomal protein uL6 family.</text>
</comment>
<dbReference type="PROSITE" id="PS00525">
    <property type="entry name" value="RIBOSOMAL_L6_1"/>
    <property type="match status" value="1"/>
</dbReference>
<accession>A0ABS3M2S5</accession>
<dbReference type="PIRSF" id="PIRSF002162">
    <property type="entry name" value="Ribosomal_L6"/>
    <property type="match status" value="1"/>
</dbReference>
<dbReference type="GO" id="GO:0005840">
    <property type="term" value="C:ribosome"/>
    <property type="evidence" value="ECO:0007669"/>
    <property type="project" value="UniProtKB-KW"/>
</dbReference>
<keyword evidence="3 5" id="KW-0699">rRNA-binding</keyword>
<keyword evidence="1 3" id="KW-0689">Ribosomal protein</keyword>
<name>A0ABS3M2S5_9BACT</name>
<evidence type="ECO:0000256" key="3">
    <source>
        <dbReference type="HAMAP-Rule" id="MF_01365"/>
    </source>
</evidence>
<comment type="function">
    <text evidence="3 5">This protein binds to the 23S rRNA, and is important in its secondary structure. It is located near the subunit interface in the base of the L7/L12 stalk, and near the tRNA binding site of the peptidyltransferase center.</text>
</comment>
<sequence>MSRIGKLPIIVPAGVSVNFDKSTNVVSVKGPKGELVQKIDPSIKFTNQDGQITFEVDENSPVNVKQKQAFHGLYRSLVNNMVVGVSEGYKKTLELVGVGYRVSNQGNLVEFSLGYTHPIFLQLPKEVKVETKSERNQNPIIMLESCDKALLGLICAKIRSFRKPEPYKGKGILFQGEVIRRKSGKTAAAK</sequence>
<dbReference type="HAMAP" id="MF_01365_B">
    <property type="entry name" value="Ribosomal_uL6_B"/>
    <property type="match status" value="1"/>
</dbReference>